<gene>
    <name evidence="2" type="ORF">PKOR_08995</name>
</gene>
<dbReference type="Gene3D" id="3.40.50.2020">
    <property type="match status" value="1"/>
</dbReference>
<dbReference type="Pfam" id="PF00156">
    <property type="entry name" value="Pribosyltran"/>
    <property type="match status" value="1"/>
</dbReference>
<protein>
    <submittedName>
        <fullName evidence="2">Phosphoribosyltransferase</fullName>
    </submittedName>
</protein>
<organism evidence="2 3">
    <name type="scientific">Pontibacter korlensis</name>
    <dbReference type="NCBI Taxonomy" id="400092"/>
    <lineage>
        <taxon>Bacteria</taxon>
        <taxon>Pseudomonadati</taxon>
        <taxon>Bacteroidota</taxon>
        <taxon>Cytophagia</taxon>
        <taxon>Cytophagales</taxon>
        <taxon>Hymenobacteraceae</taxon>
        <taxon>Pontibacter</taxon>
    </lineage>
</organism>
<sequence length="171" mass="19410">MTPQTKQQNLILDRAQIEQKVTRMAYEIYERNFEEQELVLAGIYPNGHTLAEKLATQLQQISPIRIQLLQVKLNKDKPLQEPVQLEPESLSLEGKAVVLVDDVLNTGKTLAYTLNVFLSRSPKKVEVATLVDRHHPLYPIAATYTGYSLATTLRERVQVVLKEDEVAAYLL</sequence>
<dbReference type="SUPFAM" id="SSF53271">
    <property type="entry name" value="PRTase-like"/>
    <property type="match status" value="1"/>
</dbReference>
<dbReference type="GO" id="GO:0016757">
    <property type="term" value="F:glycosyltransferase activity"/>
    <property type="evidence" value="ECO:0007669"/>
    <property type="project" value="UniProtKB-KW"/>
</dbReference>
<keyword evidence="2" id="KW-0808">Transferase</keyword>
<evidence type="ECO:0000259" key="1">
    <source>
        <dbReference type="Pfam" id="PF00156"/>
    </source>
</evidence>
<dbReference type="OrthoDB" id="664757at2"/>
<keyword evidence="2" id="KW-0328">Glycosyltransferase</keyword>
<reference evidence="2 3" key="1">
    <citation type="journal article" date="2015" name="Sci. Rep.">
        <title>Unraveling adaptation of Pontibacter korlensis to radiation and infertility in desert through complete genome and comparative transcriptomic analysis.</title>
        <authorList>
            <person name="Dai J."/>
            <person name="Dai W."/>
            <person name="Qiu C."/>
            <person name="Yang Z."/>
            <person name="Zhang Y."/>
            <person name="Zhou M."/>
            <person name="Zhang L."/>
            <person name="Fang C."/>
            <person name="Gao Q."/>
            <person name="Yang Q."/>
            <person name="Li X."/>
            <person name="Wang Z."/>
            <person name="Wang Z."/>
            <person name="Jia Z."/>
            <person name="Chen X."/>
        </authorList>
    </citation>
    <scope>NUCLEOTIDE SEQUENCE [LARGE SCALE GENOMIC DNA]</scope>
    <source>
        <strain evidence="2 3">X14-1T</strain>
    </source>
</reference>
<dbReference type="EMBL" id="CP009621">
    <property type="protein sequence ID" value="AKD03237.1"/>
    <property type="molecule type" value="Genomic_DNA"/>
</dbReference>
<dbReference type="AlphaFoldDB" id="A0A0E3UWA6"/>
<proteinExistence type="predicted"/>
<dbReference type="InterPro" id="IPR029057">
    <property type="entry name" value="PRTase-like"/>
</dbReference>
<dbReference type="STRING" id="400092.PKOR_08995"/>
<dbReference type="PATRIC" id="fig|400092.3.peg.1976"/>
<evidence type="ECO:0000313" key="3">
    <source>
        <dbReference type="Proteomes" id="UP000033109"/>
    </source>
</evidence>
<dbReference type="CDD" id="cd06223">
    <property type="entry name" value="PRTases_typeI"/>
    <property type="match status" value="1"/>
</dbReference>
<dbReference type="RefSeq" id="WP_046310259.1">
    <property type="nucleotide sequence ID" value="NZ_CBCSCY010000004.1"/>
</dbReference>
<evidence type="ECO:0000313" key="2">
    <source>
        <dbReference type="EMBL" id="AKD03237.1"/>
    </source>
</evidence>
<accession>A0A0E3UWA6</accession>
<name>A0A0E3UWA6_9BACT</name>
<dbReference type="PANTHER" id="PTHR11608:SF0">
    <property type="entry name" value="BIFUNCTIONAL PROTEIN PYRR"/>
    <property type="match status" value="1"/>
</dbReference>
<keyword evidence="3" id="KW-1185">Reference proteome</keyword>
<dbReference type="InterPro" id="IPR050137">
    <property type="entry name" value="PyrR_bifunctional"/>
</dbReference>
<dbReference type="KEGG" id="pko:PKOR_08995"/>
<dbReference type="Proteomes" id="UP000033109">
    <property type="component" value="Chromosome"/>
</dbReference>
<dbReference type="HOGENOM" id="CLU_094234_2_2_10"/>
<dbReference type="InterPro" id="IPR000836">
    <property type="entry name" value="PRTase_dom"/>
</dbReference>
<dbReference type="PANTHER" id="PTHR11608">
    <property type="entry name" value="BIFUNCTIONAL PROTEIN PYRR"/>
    <property type="match status" value="1"/>
</dbReference>
<feature type="domain" description="Phosphoribosyltransferase" evidence="1">
    <location>
        <begin position="11"/>
        <end position="146"/>
    </location>
</feature>